<evidence type="ECO:0000256" key="6">
    <source>
        <dbReference type="ARBA" id="ARBA00023136"/>
    </source>
</evidence>
<evidence type="ECO:0000313" key="14">
    <source>
        <dbReference type="Proteomes" id="UP001595190"/>
    </source>
</evidence>
<keyword evidence="6 10" id="KW-0472">Membrane</keyword>
<feature type="transmembrane region" description="Helical" evidence="10">
    <location>
        <begin position="67"/>
        <end position="88"/>
    </location>
</feature>
<reference evidence="11 13" key="1">
    <citation type="submission" date="2024-07" db="EMBL/GenBank/DDBJ databases">
        <title>Description of Labrys sedimenti sp. nov., isolated from a diclofenac-degrading enrichment culture.</title>
        <authorList>
            <person name="Tancsics A."/>
            <person name="Csepanyi A."/>
        </authorList>
    </citation>
    <scope>NUCLEOTIDE SEQUENCE [LARGE SCALE GENOMIC DNA]</scope>
    <source>
        <strain evidence="11 13">LMG 23578</strain>
    </source>
</reference>
<sequence length="115" mass="12027">MNSVLQRIAIMAWLYLAAAAVFEVIFALSMKYAEGFTRPLPTAITLIAVIGGVGLLTLALKSLPVSVAYPIWTAVGTLGTVVFGYIFLREPLTAMKIVSAIAIVAGVAGLKASTV</sequence>
<proteinExistence type="inferred from homology"/>
<evidence type="ECO:0000313" key="11">
    <source>
        <dbReference type="EMBL" id="MEW9310235.1"/>
    </source>
</evidence>
<keyword evidence="3" id="KW-1003">Cell membrane</keyword>
<keyword evidence="2" id="KW-0813">Transport</keyword>
<evidence type="ECO:0000256" key="2">
    <source>
        <dbReference type="ARBA" id="ARBA00022448"/>
    </source>
</evidence>
<evidence type="ECO:0000256" key="4">
    <source>
        <dbReference type="ARBA" id="ARBA00022692"/>
    </source>
</evidence>
<reference evidence="12 14" key="2">
    <citation type="submission" date="2024-09" db="EMBL/GenBank/DDBJ databases">
        <title>Description of Labrys sedimenti sp. nov., isolated from a diclofenac-degrading enrichment culture, and genome-based reclassification of Labrys portucalensis as a later heterotypic synonym of Labrys neptuniae.</title>
        <authorList>
            <person name="Tancsics A."/>
            <person name="Csepanyi A."/>
        </authorList>
    </citation>
    <scope>NUCLEOTIDE SEQUENCE [LARGE SCALE GENOMIC DNA]</scope>
    <source>
        <strain evidence="12 14">LMG 23412</strain>
    </source>
</reference>
<keyword evidence="5 10" id="KW-1133">Transmembrane helix</keyword>
<dbReference type="InterPro" id="IPR045324">
    <property type="entry name" value="Small_multidrug_res"/>
</dbReference>
<dbReference type="InterPro" id="IPR000390">
    <property type="entry name" value="Small_drug/metabolite_transptr"/>
</dbReference>
<feature type="transmembrane region" description="Helical" evidence="10">
    <location>
        <begin position="94"/>
        <end position="112"/>
    </location>
</feature>
<evidence type="ECO:0000256" key="3">
    <source>
        <dbReference type="ARBA" id="ARBA00022475"/>
    </source>
</evidence>
<dbReference type="Gene3D" id="1.10.3730.20">
    <property type="match status" value="1"/>
</dbReference>
<evidence type="ECO:0000313" key="13">
    <source>
        <dbReference type="Proteomes" id="UP001555786"/>
    </source>
</evidence>
<dbReference type="RefSeq" id="WP_311938777.1">
    <property type="nucleotide sequence ID" value="NZ_JAVSCS010000020.1"/>
</dbReference>
<dbReference type="PANTHER" id="PTHR30561">
    <property type="entry name" value="SMR FAMILY PROTON-DEPENDENT DRUG EFFLUX TRANSPORTER SUGE"/>
    <property type="match status" value="1"/>
</dbReference>
<feature type="transmembrane region" description="Helical" evidence="10">
    <location>
        <begin position="12"/>
        <end position="30"/>
    </location>
</feature>
<dbReference type="Proteomes" id="UP001595190">
    <property type="component" value="Unassembled WGS sequence"/>
</dbReference>
<dbReference type="Proteomes" id="UP001555786">
    <property type="component" value="Unassembled WGS sequence"/>
</dbReference>
<keyword evidence="4 9" id="KW-0812">Transmembrane</keyword>
<organism evidence="11 13">
    <name type="scientific">Labrys neptuniae</name>
    <dbReference type="NCBI Taxonomy" id="376174"/>
    <lineage>
        <taxon>Bacteria</taxon>
        <taxon>Pseudomonadati</taxon>
        <taxon>Pseudomonadota</taxon>
        <taxon>Alphaproteobacteria</taxon>
        <taxon>Hyphomicrobiales</taxon>
        <taxon>Xanthobacteraceae</taxon>
        <taxon>Labrys</taxon>
    </lineage>
</organism>
<dbReference type="SUPFAM" id="SSF103481">
    <property type="entry name" value="Multidrug resistance efflux transporter EmrE"/>
    <property type="match status" value="1"/>
</dbReference>
<keyword evidence="13" id="KW-1185">Reference proteome</keyword>
<comment type="subcellular location">
    <subcellularLocation>
        <location evidence="1 9">Cell membrane</location>
        <topology evidence="1 9">Multi-pass membrane protein</topology>
    </subcellularLocation>
</comment>
<comment type="similarity">
    <text evidence="7">Belongs to the drug/metabolite transporter (DMT) superfamily. Small multidrug resistance (SMR) (TC 2.A.7.1) family. Gdx/SugE subfamily.</text>
</comment>
<dbReference type="InterPro" id="IPR037185">
    <property type="entry name" value="EmrE-like"/>
</dbReference>
<gene>
    <name evidence="11" type="ORF">ABXS05_32155</name>
    <name evidence="12" type="ORF">ACETRX_07400</name>
</gene>
<dbReference type="PANTHER" id="PTHR30561:SF0">
    <property type="entry name" value="GUANIDINIUM EXPORTER"/>
    <property type="match status" value="1"/>
</dbReference>
<comment type="caution">
    <text evidence="11">The sequence shown here is derived from an EMBL/GenBank/DDBJ whole genome shotgun (WGS) entry which is preliminary data.</text>
</comment>
<accession>A0ABV3PX28</accession>
<evidence type="ECO:0000256" key="10">
    <source>
        <dbReference type="SAM" id="Phobius"/>
    </source>
</evidence>
<feature type="transmembrane region" description="Helical" evidence="10">
    <location>
        <begin position="42"/>
        <end position="60"/>
    </location>
</feature>
<evidence type="ECO:0000313" key="12">
    <source>
        <dbReference type="EMBL" id="MFC2249434.1"/>
    </source>
</evidence>
<name>A0ABV3PX28_9HYPH</name>
<evidence type="ECO:0000256" key="5">
    <source>
        <dbReference type="ARBA" id="ARBA00022989"/>
    </source>
</evidence>
<dbReference type="EMBL" id="JBFNQD010000023">
    <property type="protein sequence ID" value="MEW9310235.1"/>
    <property type="molecule type" value="Genomic_DNA"/>
</dbReference>
<evidence type="ECO:0000256" key="9">
    <source>
        <dbReference type="RuleBase" id="RU003942"/>
    </source>
</evidence>
<evidence type="ECO:0000256" key="8">
    <source>
        <dbReference type="ARBA" id="ARBA00039168"/>
    </source>
</evidence>
<evidence type="ECO:0000256" key="7">
    <source>
        <dbReference type="ARBA" id="ARBA00038151"/>
    </source>
</evidence>
<evidence type="ECO:0000256" key="1">
    <source>
        <dbReference type="ARBA" id="ARBA00004651"/>
    </source>
</evidence>
<dbReference type="Pfam" id="PF00893">
    <property type="entry name" value="Multi_Drug_Res"/>
    <property type="match status" value="1"/>
</dbReference>
<protein>
    <recommendedName>
        <fullName evidence="8">Guanidinium exporter</fullName>
    </recommendedName>
</protein>
<dbReference type="EMBL" id="JBHGPK010000002">
    <property type="protein sequence ID" value="MFC2249434.1"/>
    <property type="molecule type" value="Genomic_DNA"/>
</dbReference>